<organism evidence="2 3">
    <name type="scientific">Hyphomicrobium facile</name>
    <dbReference type="NCBI Taxonomy" id="51670"/>
    <lineage>
        <taxon>Bacteria</taxon>
        <taxon>Pseudomonadati</taxon>
        <taxon>Pseudomonadota</taxon>
        <taxon>Alphaproteobacteria</taxon>
        <taxon>Hyphomicrobiales</taxon>
        <taxon>Hyphomicrobiaceae</taxon>
        <taxon>Hyphomicrobium</taxon>
    </lineage>
</organism>
<dbReference type="SUPFAM" id="SSF53474">
    <property type="entry name" value="alpha/beta-Hydrolases"/>
    <property type="match status" value="1"/>
</dbReference>
<dbReference type="AlphaFoldDB" id="A0A1I7NFP7"/>
<dbReference type="OrthoDB" id="7820973at2"/>
<proteinExistence type="predicted"/>
<dbReference type="RefSeq" id="WP_092867555.1">
    <property type="nucleotide sequence ID" value="NZ_FPCH01000002.1"/>
</dbReference>
<feature type="chain" id="PRO_5011688519" description="Alpha/beta hydrolase family protein" evidence="1">
    <location>
        <begin position="26"/>
        <end position="389"/>
    </location>
</feature>
<gene>
    <name evidence="2" type="ORF">SAMN04488557_2010</name>
</gene>
<dbReference type="EMBL" id="FPCH01000002">
    <property type="protein sequence ID" value="SFV33479.1"/>
    <property type="molecule type" value="Genomic_DNA"/>
</dbReference>
<dbReference type="Gene3D" id="3.40.50.1820">
    <property type="entry name" value="alpha/beta hydrolase"/>
    <property type="match status" value="1"/>
</dbReference>
<protein>
    <recommendedName>
        <fullName evidence="4">Alpha/beta hydrolase family protein</fullName>
    </recommendedName>
</protein>
<name>A0A1I7NFP7_9HYPH</name>
<reference evidence="3" key="1">
    <citation type="submission" date="2016-10" db="EMBL/GenBank/DDBJ databases">
        <authorList>
            <person name="Varghese N."/>
            <person name="Submissions S."/>
        </authorList>
    </citation>
    <scope>NUCLEOTIDE SEQUENCE [LARGE SCALE GENOMIC DNA]</scope>
    <source>
        <strain evidence="3">DSM 1565</strain>
    </source>
</reference>
<evidence type="ECO:0000256" key="1">
    <source>
        <dbReference type="SAM" id="SignalP"/>
    </source>
</evidence>
<dbReference type="PANTHER" id="PTHR43194:SF2">
    <property type="entry name" value="PEROXISOMAL MEMBRANE PROTEIN LPX1"/>
    <property type="match status" value="1"/>
</dbReference>
<evidence type="ECO:0000313" key="3">
    <source>
        <dbReference type="Proteomes" id="UP000199423"/>
    </source>
</evidence>
<dbReference type="InterPro" id="IPR029058">
    <property type="entry name" value="AB_hydrolase_fold"/>
</dbReference>
<evidence type="ECO:0000313" key="2">
    <source>
        <dbReference type="EMBL" id="SFV33479.1"/>
    </source>
</evidence>
<evidence type="ECO:0008006" key="4">
    <source>
        <dbReference type="Google" id="ProtNLM"/>
    </source>
</evidence>
<feature type="signal peptide" evidence="1">
    <location>
        <begin position="1"/>
        <end position="25"/>
    </location>
</feature>
<keyword evidence="3" id="KW-1185">Reference proteome</keyword>
<dbReference type="STRING" id="51670.SAMN04488557_2010"/>
<dbReference type="PANTHER" id="PTHR43194">
    <property type="entry name" value="HYDROLASE ALPHA/BETA FOLD FAMILY"/>
    <property type="match status" value="1"/>
</dbReference>
<keyword evidence="1" id="KW-0732">Signal</keyword>
<dbReference type="InterPro" id="IPR050228">
    <property type="entry name" value="Carboxylesterase_BioH"/>
</dbReference>
<sequence>MKSRLSTATAALFVGMAAMTGAAMAGNDGNHGHHGHHNVQKALQLDAIGSLTAGGRKVCAPGAFDPTVPGAGSRNQGQCFQIDQIYAQYLKPKGSKKLPIVFIHGGAGTGKVWETTPDGREGFAVEFARRGHPTYVVDFPRRGRAGIPTFTGPLGDLDGQQIGPSTSFAVGDKQAYYSWRLGTTSYPNLDPNSKFPAGVMDDFLQGNVPLFGDNNDIITDSIVALLDKIGPAILVTHSQSGIHGWMARYKSDKVKGIITFEGGYVFPENNVPAPLKNCAGNDVAQGSATSVANFTRLTQVPILVMYGDNTVTCPMPNLIRDGHQLNPEKGRSFVNALNANGGKAQFIWTKERGIRGNTHFLFLDTNSLQIADFVSGFLKKYGLDKDQKK</sequence>
<accession>A0A1I7NFP7</accession>
<dbReference type="Proteomes" id="UP000199423">
    <property type="component" value="Unassembled WGS sequence"/>
</dbReference>